<sequence length="313" mass="34473">MCIGFWSLDHPDYALILCSNRDEYLSRPTSNAHFHCFGPESDLNGNFVLSGRDLKAGGSWFGINRAGRIALLTNISEAEGALYKESRGHLVSSFLLPEAPDASHFVGLLEREGSTDYAGFNLLLLTPTSGGESAADSLAYEASLITNSGGHGAIVKRDLLPEERRAGAISNGVDSGDGRTWPKVKKGVASLKELLHVNKANEQKLSEDELVEHLFGILSWQSDPPPSNRFQLRNSIEIPPLHMSGGLSPDAEPDDRDNIYGTRVSTVLLVRRDGQALFIERDFWKLDSEGNVVRGDPRQARVFRFQIDNLRKD</sequence>
<dbReference type="GO" id="GO:0009306">
    <property type="term" value="P:protein secretion"/>
    <property type="evidence" value="ECO:0007669"/>
    <property type="project" value="TreeGrafter"/>
</dbReference>
<keyword evidence="2" id="KW-1185">Reference proteome</keyword>
<dbReference type="AlphaFoldDB" id="A0A9Q5HPZ8"/>
<dbReference type="Proteomes" id="UP000757232">
    <property type="component" value="Unassembled WGS sequence"/>
</dbReference>
<name>A0A9Q5HPZ8_SANBA</name>
<evidence type="ECO:0000313" key="1">
    <source>
        <dbReference type="EMBL" id="OCB83861.1"/>
    </source>
</evidence>
<dbReference type="PANTHER" id="PTHR17985">
    <property type="entry name" value="SER/THR-RICH PROTEIN T10 IN DGCR REGION"/>
    <property type="match status" value="1"/>
</dbReference>
<dbReference type="GO" id="GO:0005794">
    <property type="term" value="C:Golgi apparatus"/>
    <property type="evidence" value="ECO:0007669"/>
    <property type="project" value="TreeGrafter"/>
</dbReference>
<comment type="caution">
    <text evidence="1">The sequence shown here is derived from an EMBL/GenBank/DDBJ whole genome shotgun (WGS) entry which is preliminary data.</text>
</comment>
<evidence type="ECO:0008006" key="3">
    <source>
        <dbReference type="Google" id="ProtNLM"/>
    </source>
</evidence>
<protein>
    <recommendedName>
        <fullName evidence="3">DUF833-domain-containing protein</fullName>
    </recommendedName>
</protein>
<dbReference type="EMBL" id="LNZH02000217">
    <property type="protein sequence ID" value="OCB83861.1"/>
    <property type="molecule type" value="Genomic_DNA"/>
</dbReference>
<dbReference type="PANTHER" id="PTHR17985:SF8">
    <property type="entry name" value="TRANSPORT AND GOLGI ORGANIZATION PROTEIN 2 HOMOLOG"/>
    <property type="match status" value="1"/>
</dbReference>
<dbReference type="OrthoDB" id="191601at2759"/>
<dbReference type="GO" id="GO:0007030">
    <property type="term" value="P:Golgi organization"/>
    <property type="evidence" value="ECO:0007669"/>
    <property type="project" value="TreeGrafter"/>
</dbReference>
<organism evidence="1 2">
    <name type="scientific">Sanghuangporus baumii</name>
    <name type="common">Phellinus baumii</name>
    <dbReference type="NCBI Taxonomy" id="108892"/>
    <lineage>
        <taxon>Eukaryota</taxon>
        <taxon>Fungi</taxon>
        <taxon>Dikarya</taxon>
        <taxon>Basidiomycota</taxon>
        <taxon>Agaricomycotina</taxon>
        <taxon>Agaricomycetes</taxon>
        <taxon>Hymenochaetales</taxon>
        <taxon>Hymenochaetaceae</taxon>
        <taxon>Sanghuangporus</taxon>
    </lineage>
</organism>
<accession>A0A9Q5HPZ8</accession>
<dbReference type="InterPro" id="IPR008551">
    <property type="entry name" value="TANGO2"/>
</dbReference>
<proteinExistence type="predicted"/>
<dbReference type="Pfam" id="PF05742">
    <property type="entry name" value="TANGO2"/>
    <property type="match status" value="1"/>
</dbReference>
<evidence type="ECO:0000313" key="2">
    <source>
        <dbReference type="Proteomes" id="UP000757232"/>
    </source>
</evidence>
<reference evidence="1" key="1">
    <citation type="submission" date="2016-06" db="EMBL/GenBank/DDBJ databases">
        <title>Draft Genome sequence of the fungus Inonotus baumii.</title>
        <authorList>
            <person name="Zhu H."/>
            <person name="Lin W."/>
        </authorList>
    </citation>
    <scope>NUCLEOTIDE SEQUENCE</scope>
    <source>
        <strain evidence="1">821</strain>
    </source>
</reference>
<gene>
    <name evidence="1" type="ORF">A7U60_g9067</name>
</gene>